<dbReference type="PANTHER" id="PTHR10357">
    <property type="entry name" value="ALPHA-AMYLASE FAMILY MEMBER"/>
    <property type="match status" value="1"/>
</dbReference>
<proteinExistence type="predicted"/>
<dbReference type="SUPFAM" id="SSF51445">
    <property type="entry name" value="(Trans)glycosidases"/>
    <property type="match status" value="1"/>
</dbReference>
<keyword evidence="2" id="KW-0326">Glycosidase</keyword>
<dbReference type="EMBL" id="FUYG01000002">
    <property type="protein sequence ID" value="SKA85543.1"/>
    <property type="molecule type" value="Genomic_DNA"/>
</dbReference>
<dbReference type="AlphaFoldDB" id="A0A1T4X7D0"/>
<organism evidence="4 5">
    <name type="scientific">Agreia bicolorata</name>
    <dbReference type="NCBI Taxonomy" id="110935"/>
    <lineage>
        <taxon>Bacteria</taxon>
        <taxon>Bacillati</taxon>
        <taxon>Actinomycetota</taxon>
        <taxon>Actinomycetes</taxon>
        <taxon>Micrococcales</taxon>
        <taxon>Microbacteriaceae</taxon>
        <taxon>Agreia</taxon>
    </lineage>
</organism>
<feature type="domain" description="Glycosyl hydrolase family 13 catalytic" evidence="3">
    <location>
        <begin position="12"/>
        <end position="356"/>
    </location>
</feature>
<evidence type="ECO:0000313" key="5">
    <source>
        <dbReference type="Proteomes" id="UP000189735"/>
    </source>
</evidence>
<keyword evidence="1" id="KW-0378">Hydrolase</keyword>
<name>A0A1T4X7D0_9MICO</name>
<accession>A0A1T4X7D0</accession>
<dbReference type="Pfam" id="PF00128">
    <property type="entry name" value="Alpha-amylase"/>
    <property type="match status" value="1"/>
</dbReference>
<gene>
    <name evidence="4" type="ORF">SAMN06295879_0775</name>
</gene>
<sequence length="417" mass="46568">MPAWTEHAIWWQIYPLGFIGADTTTNPHGPVEHRLGEIVQWLDDIVDLGANGLALGPIFDSETHGYDTIDHLTIDPRLGDEADFDALVAACRERGIRLLLDGVFNHVARSNPLWQAAVAAGPGSAEAAWFRLEAEQTPCSELKPAVFEGHGHLVELDLAHPPAADYVTRVMRHWLDRGADGWRLDAAYAVAPDAWRPILDAVRTTHPDVWIVGEVIHGDYASIVNESGMDSVTQYELWKAIWNSLNEKNFFELAWSLERHQEFVERFSPLTFVGNHDVTRIASLVADSRHAQLAHALLFFLPGVPSVYYGDERGLTGVKEDRAGGDDAVRPRVDRDAPEWQRNEVFELHQRLIAFRRQHAWLHDARVEVLELANETLLLEATARSGDGRATLALNLTDHEVTLRGTAVPAHGYALTE</sequence>
<dbReference type="InterPro" id="IPR006047">
    <property type="entry name" value="GH13_cat_dom"/>
</dbReference>
<dbReference type="GO" id="GO:0005975">
    <property type="term" value="P:carbohydrate metabolic process"/>
    <property type="evidence" value="ECO:0007669"/>
    <property type="project" value="InterPro"/>
</dbReference>
<dbReference type="PANTHER" id="PTHR10357:SF210">
    <property type="entry name" value="MALTODEXTRIN GLUCOSIDASE"/>
    <property type="match status" value="1"/>
</dbReference>
<dbReference type="Proteomes" id="UP000189735">
    <property type="component" value="Unassembled WGS sequence"/>
</dbReference>
<evidence type="ECO:0000313" key="4">
    <source>
        <dbReference type="EMBL" id="SKA85543.1"/>
    </source>
</evidence>
<dbReference type="InterPro" id="IPR017853">
    <property type="entry name" value="GH"/>
</dbReference>
<evidence type="ECO:0000256" key="2">
    <source>
        <dbReference type="ARBA" id="ARBA00023295"/>
    </source>
</evidence>
<reference evidence="5" key="1">
    <citation type="submission" date="2017-02" db="EMBL/GenBank/DDBJ databases">
        <authorList>
            <person name="Varghese N."/>
            <person name="Submissions S."/>
        </authorList>
    </citation>
    <scope>NUCLEOTIDE SEQUENCE [LARGE SCALE GENOMIC DNA]</scope>
    <source>
        <strain evidence="5">VKM Ac-2052</strain>
    </source>
</reference>
<protein>
    <submittedName>
        <fullName evidence="4">Cyclomaltodextrinase</fullName>
    </submittedName>
</protein>
<evidence type="ECO:0000259" key="3">
    <source>
        <dbReference type="SMART" id="SM00642"/>
    </source>
</evidence>
<dbReference type="Gene3D" id="3.20.20.80">
    <property type="entry name" value="Glycosidases"/>
    <property type="match status" value="1"/>
</dbReference>
<dbReference type="RefSeq" id="WP_044438486.1">
    <property type="nucleotide sequence ID" value="NZ_FUYG01000002.1"/>
</dbReference>
<dbReference type="GO" id="GO:0016798">
    <property type="term" value="F:hydrolase activity, acting on glycosyl bonds"/>
    <property type="evidence" value="ECO:0007669"/>
    <property type="project" value="UniProtKB-KW"/>
</dbReference>
<evidence type="ECO:0000256" key="1">
    <source>
        <dbReference type="ARBA" id="ARBA00022801"/>
    </source>
</evidence>
<dbReference type="SMART" id="SM00642">
    <property type="entry name" value="Aamy"/>
    <property type="match status" value="1"/>
</dbReference>